<accession>A0A8S1W044</accession>
<reference evidence="1" key="1">
    <citation type="submission" date="2021-01" db="EMBL/GenBank/DDBJ databases">
        <authorList>
            <consortium name="Genoscope - CEA"/>
            <person name="William W."/>
        </authorList>
    </citation>
    <scope>NUCLEOTIDE SEQUENCE</scope>
</reference>
<keyword evidence="2" id="KW-1185">Reference proteome</keyword>
<evidence type="ECO:0000313" key="1">
    <source>
        <dbReference type="EMBL" id="CAD8182431.1"/>
    </source>
</evidence>
<dbReference type="OMA" id="CEFANCF"/>
<dbReference type="SMART" id="SM00639">
    <property type="entry name" value="PSA"/>
    <property type="match status" value="5"/>
</dbReference>
<name>A0A8S1W044_PAROT</name>
<organism evidence="1 2">
    <name type="scientific">Paramecium octaurelia</name>
    <dbReference type="NCBI Taxonomy" id="43137"/>
    <lineage>
        <taxon>Eukaryota</taxon>
        <taxon>Sar</taxon>
        <taxon>Alveolata</taxon>
        <taxon>Ciliophora</taxon>
        <taxon>Intramacronucleata</taxon>
        <taxon>Oligohymenophorea</taxon>
        <taxon>Peniculida</taxon>
        <taxon>Parameciidae</taxon>
        <taxon>Paramecium</taxon>
    </lineage>
</organism>
<comment type="caution">
    <text evidence="1">The sequence shown here is derived from an EMBL/GenBank/DDBJ whole genome shotgun (WGS) entry which is preliminary data.</text>
</comment>
<dbReference type="Pfam" id="PF01508">
    <property type="entry name" value="Paramecium_SA"/>
    <property type="match status" value="3"/>
</dbReference>
<dbReference type="InterPro" id="IPR002895">
    <property type="entry name" value="Paramecium_SA"/>
</dbReference>
<sequence>MRLFVALLFQIIHGLSVLKSDQCLDCSLLIRKEDCEFANCFWSAVGENQEGTCGDEDLSENPGNSEGNVSFCQSVLNPEQNCNKVKGCAYYNSTCTIFTGCSAYFLHTTIDCQKISSECISEGDGCINVKQCVEYLTQDICENSGSSSGFGKCKWNSELQKCRDYQCSEADLVLTTDQQCSQFGVGCITKGQGCIESPLRECKTYETSGQDCSKLIGSDGQCEQVEGSQYCQLKKCETAPTTYNNNEECDKYLKGCVSTGQGCVVSLVPCNTYKKDCTNYIGSDGICEYEENQENCRSRICENGQFTSDEDCNRYKTGCITNGKSCASSLQSCTSYKGNKNSCLGYKGQEGMCKGIDDNEQQCQVQDCIKDSSTAYVTDEQCQNIQKVCKTNGMGCVYTLKVCKEYEASPEKCFGLIGSDGRCQGGADGKCKSRICSDAPSTYNTDYECKKYQSGCVTNDKLLIDSQREQLFRYCRMLMEFILHGFNKMFQFLNSIDL</sequence>
<dbReference type="EMBL" id="CAJJDP010000078">
    <property type="protein sequence ID" value="CAD8182431.1"/>
    <property type="molecule type" value="Genomic_DNA"/>
</dbReference>
<gene>
    <name evidence="1" type="ORF">POCTA_138.1.T0790011</name>
</gene>
<dbReference type="OrthoDB" id="316494at2759"/>
<dbReference type="AlphaFoldDB" id="A0A8S1W044"/>
<proteinExistence type="predicted"/>
<dbReference type="Proteomes" id="UP000683925">
    <property type="component" value="Unassembled WGS sequence"/>
</dbReference>
<evidence type="ECO:0000313" key="2">
    <source>
        <dbReference type="Proteomes" id="UP000683925"/>
    </source>
</evidence>
<protein>
    <submittedName>
        <fullName evidence="1">Uncharacterized protein</fullName>
    </submittedName>
</protein>